<evidence type="ECO:0000313" key="3">
    <source>
        <dbReference type="Proteomes" id="UP001497516"/>
    </source>
</evidence>
<protein>
    <submittedName>
        <fullName evidence="2">Uncharacterized protein</fullName>
    </submittedName>
</protein>
<proteinExistence type="predicted"/>
<dbReference type="AlphaFoldDB" id="A0AAV2D4N0"/>
<keyword evidence="3" id="KW-1185">Reference proteome</keyword>
<evidence type="ECO:0000313" key="2">
    <source>
        <dbReference type="EMBL" id="CAL1366295.1"/>
    </source>
</evidence>
<reference evidence="2 3" key="1">
    <citation type="submission" date="2024-04" db="EMBL/GenBank/DDBJ databases">
        <authorList>
            <person name="Fracassetti M."/>
        </authorList>
    </citation>
    <scope>NUCLEOTIDE SEQUENCE [LARGE SCALE GENOMIC DNA]</scope>
</reference>
<accession>A0AAV2D4N0</accession>
<feature type="region of interest" description="Disordered" evidence="1">
    <location>
        <begin position="1"/>
        <end position="25"/>
    </location>
</feature>
<name>A0AAV2D4N0_9ROSI</name>
<evidence type="ECO:0000256" key="1">
    <source>
        <dbReference type="SAM" id="MobiDB-lite"/>
    </source>
</evidence>
<dbReference type="Proteomes" id="UP001497516">
    <property type="component" value="Chromosome 2"/>
</dbReference>
<organism evidence="2 3">
    <name type="scientific">Linum trigynum</name>
    <dbReference type="NCBI Taxonomy" id="586398"/>
    <lineage>
        <taxon>Eukaryota</taxon>
        <taxon>Viridiplantae</taxon>
        <taxon>Streptophyta</taxon>
        <taxon>Embryophyta</taxon>
        <taxon>Tracheophyta</taxon>
        <taxon>Spermatophyta</taxon>
        <taxon>Magnoliopsida</taxon>
        <taxon>eudicotyledons</taxon>
        <taxon>Gunneridae</taxon>
        <taxon>Pentapetalae</taxon>
        <taxon>rosids</taxon>
        <taxon>fabids</taxon>
        <taxon>Malpighiales</taxon>
        <taxon>Linaceae</taxon>
        <taxon>Linum</taxon>
    </lineage>
</organism>
<dbReference type="EMBL" id="OZ034815">
    <property type="protein sequence ID" value="CAL1366295.1"/>
    <property type="molecule type" value="Genomic_DNA"/>
</dbReference>
<gene>
    <name evidence="2" type="ORF">LTRI10_LOCUS10568</name>
</gene>
<sequence>MPAADQICRDGDGKTATQSALSSRCRRSEKWRDVDEFGEEGNMASGSEVTYGGKAARWWDDDGNSAKLL</sequence>
<feature type="region of interest" description="Disordered" evidence="1">
    <location>
        <begin position="37"/>
        <end position="56"/>
    </location>
</feature>